<protein>
    <submittedName>
        <fullName evidence="3">Uncharacterized protein</fullName>
    </submittedName>
</protein>
<feature type="coiled-coil region" evidence="1">
    <location>
        <begin position="7"/>
        <end position="37"/>
    </location>
</feature>
<keyword evidence="1" id="KW-0175">Coiled coil</keyword>
<dbReference type="AlphaFoldDB" id="A0A7R8UZQ0"/>
<evidence type="ECO:0000256" key="2">
    <source>
        <dbReference type="SAM" id="MobiDB-lite"/>
    </source>
</evidence>
<name>A0A7R8UZQ0_HERIL</name>
<dbReference type="Proteomes" id="UP000594454">
    <property type="component" value="Chromosome 5"/>
</dbReference>
<dbReference type="InParanoid" id="A0A7R8UZQ0"/>
<keyword evidence="4" id="KW-1185">Reference proteome</keyword>
<evidence type="ECO:0000256" key="1">
    <source>
        <dbReference type="SAM" id="Coils"/>
    </source>
</evidence>
<reference evidence="3 4" key="1">
    <citation type="submission" date="2020-11" db="EMBL/GenBank/DDBJ databases">
        <authorList>
            <person name="Wallbank WR R."/>
            <person name="Pardo Diaz C."/>
            <person name="Kozak K."/>
            <person name="Martin S."/>
            <person name="Jiggins C."/>
            <person name="Moest M."/>
            <person name="Warren A I."/>
            <person name="Generalovic N T."/>
            <person name="Byers J.R.P. K."/>
            <person name="Montejo-Kovacevich G."/>
            <person name="Yen C E."/>
        </authorList>
    </citation>
    <scope>NUCLEOTIDE SEQUENCE [LARGE SCALE GENOMIC DNA]</scope>
</reference>
<evidence type="ECO:0000313" key="3">
    <source>
        <dbReference type="EMBL" id="CAD7090022.1"/>
    </source>
</evidence>
<dbReference type="EMBL" id="LR899013">
    <property type="protein sequence ID" value="CAD7090022.1"/>
    <property type="molecule type" value="Genomic_DNA"/>
</dbReference>
<evidence type="ECO:0000313" key="4">
    <source>
        <dbReference type="Proteomes" id="UP000594454"/>
    </source>
</evidence>
<sequence>MYDPRELQSLQLEAIQLQKLRQEYAALRRSSKSINASVDRSLREIRLKKLFARVRKILATKLEPRHPKKKPSQELRYQRLTLARQKGNAYGEIARKQIAEEAAERKPSFIDLQSLNFRGTTYGNYYSARNRLLWKDIVGEYDKEFHCLLLKCAVFEKEHEDVRGFLDKKILCDTGFSLATDESTSKVDVGNMPKSASEDDVNSLHKEIGVQVSHESLPKDTVLFSQAKAFVDKVSEESCSENSDDKSNNACNIERIGDQN</sequence>
<organism evidence="3 4">
    <name type="scientific">Hermetia illucens</name>
    <name type="common">Black soldier fly</name>
    <dbReference type="NCBI Taxonomy" id="343691"/>
    <lineage>
        <taxon>Eukaryota</taxon>
        <taxon>Metazoa</taxon>
        <taxon>Ecdysozoa</taxon>
        <taxon>Arthropoda</taxon>
        <taxon>Hexapoda</taxon>
        <taxon>Insecta</taxon>
        <taxon>Pterygota</taxon>
        <taxon>Neoptera</taxon>
        <taxon>Endopterygota</taxon>
        <taxon>Diptera</taxon>
        <taxon>Brachycera</taxon>
        <taxon>Stratiomyomorpha</taxon>
        <taxon>Stratiomyidae</taxon>
        <taxon>Hermetiinae</taxon>
        <taxon>Hermetia</taxon>
    </lineage>
</organism>
<proteinExistence type="predicted"/>
<gene>
    <name evidence="3" type="ORF">HERILL_LOCUS12535</name>
</gene>
<accession>A0A7R8UZQ0</accession>
<feature type="region of interest" description="Disordered" evidence="2">
    <location>
        <begin position="237"/>
        <end position="260"/>
    </location>
</feature>